<sequence length="118" mass="13150">MASESHQRAPVIFVKGVPLKTRENANFNYIGLIVGEPQMVHIWYYVPLCTIFPQYSNGKVFRTKLCHLNSTPQIHHPFQRKTSQPCSLAIHGSVTGTLLSEEGLALSKLGLTYGGLRI</sequence>
<evidence type="ECO:0000313" key="2">
    <source>
        <dbReference type="Proteomes" id="UP000765509"/>
    </source>
</evidence>
<evidence type="ECO:0000313" key="1">
    <source>
        <dbReference type="EMBL" id="MBW0490637.1"/>
    </source>
</evidence>
<comment type="caution">
    <text evidence="1">The sequence shown here is derived from an EMBL/GenBank/DDBJ whole genome shotgun (WGS) entry which is preliminary data.</text>
</comment>
<feature type="non-terminal residue" evidence="1">
    <location>
        <position position="118"/>
    </location>
</feature>
<name>A0A9Q3CYG9_9BASI</name>
<protein>
    <submittedName>
        <fullName evidence="1">Uncharacterized protein</fullName>
    </submittedName>
</protein>
<gene>
    <name evidence="1" type="ORF">O181_030352</name>
</gene>
<keyword evidence="2" id="KW-1185">Reference proteome</keyword>
<proteinExistence type="predicted"/>
<accession>A0A9Q3CYG9</accession>
<organism evidence="1 2">
    <name type="scientific">Austropuccinia psidii MF-1</name>
    <dbReference type="NCBI Taxonomy" id="1389203"/>
    <lineage>
        <taxon>Eukaryota</taxon>
        <taxon>Fungi</taxon>
        <taxon>Dikarya</taxon>
        <taxon>Basidiomycota</taxon>
        <taxon>Pucciniomycotina</taxon>
        <taxon>Pucciniomycetes</taxon>
        <taxon>Pucciniales</taxon>
        <taxon>Sphaerophragmiaceae</taxon>
        <taxon>Austropuccinia</taxon>
    </lineage>
</organism>
<dbReference type="AlphaFoldDB" id="A0A9Q3CYG9"/>
<dbReference type="EMBL" id="AVOT02010685">
    <property type="protein sequence ID" value="MBW0490637.1"/>
    <property type="molecule type" value="Genomic_DNA"/>
</dbReference>
<dbReference type="Proteomes" id="UP000765509">
    <property type="component" value="Unassembled WGS sequence"/>
</dbReference>
<reference evidence="1" key="1">
    <citation type="submission" date="2021-03" db="EMBL/GenBank/DDBJ databases">
        <title>Draft genome sequence of rust myrtle Austropuccinia psidii MF-1, a brazilian biotype.</title>
        <authorList>
            <person name="Quecine M.C."/>
            <person name="Pachon D.M.R."/>
            <person name="Bonatelli M.L."/>
            <person name="Correr F.H."/>
            <person name="Franceschini L.M."/>
            <person name="Leite T.F."/>
            <person name="Margarido G.R.A."/>
            <person name="Almeida C.A."/>
            <person name="Ferrarezi J.A."/>
            <person name="Labate C.A."/>
        </authorList>
    </citation>
    <scope>NUCLEOTIDE SEQUENCE</scope>
    <source>
        <strain evidence="1">MF-1</strain>
    </source>
</reference>